<organism evidence="2 3">
    <name type="scientific">Dolosicoccus paucivorans</name>
    <dbReference type="NCBI Taxonomy" id="84521"/>
    <lineage>
        <taxon>Bacteria</taxon>
        <taxon>Bacillati</taxon>
        <taxon>Bacillota</taxon>
        <taxon>Bacilli</taxon>
        <taxon>Lactobacillales</taxon>
        <taxon>Aerococcaceae</taxon>
        <taxon>Dolosicoccus</taxon>
    </lineage>
</organism>
<comment type="caution">
    <text evidence="2">The sequence shown here is derived from an EMBL/GenBank/DDBJ whole genome shotgun (WGS) entry which is preliminary data.</text>
</comment>
<dbReference type="InterPro" id="IPR012505">
    <property type="entry name" value="YbbR"/>
</dbReference>
<gene>
    <name evidence="2" type="ORF">CJ205_01585</name>
</gene>
<dbReference type="Gene3D" id="2.170.120.40">
    <property type="entry name" value="YbbR-like domain"/>
    <property type="match status" value="2"/>
</dbReference>
<sequence>MDKKVFNNVWAIRLISLLSAILLVAFVQTENYGARRDATQSASLEASETISNVPVLLGEHSQDVFVSGLPETVTVKISGPRNLISQITADNFRVEAQGLNDLEPGSHTIRLVAVGLPEKITGTVTPSRAVVDVDHKETLTLPIEYEVSQNAIAKGYALQDVQINPAEVVLTGRSETIQQVHDATIVINPEAPISKNVKQIYALQIRDEAGQLLDVNADVYEVTATITVEKTNNELPLTVVPQGEQEGYLYQYRLLDGVTMTVDGDPQVINQLGALEVYVDVTDITKTQTVTGYIQEVPGLTLPTSQVEVEVTVVSRNDESVSSESETSVSESKKEEAKLDEEKPEEQLKEEENQEESITSHE</sequence>
<protein>
    <recommendedName>
        <fullName evidence="4">YbbR-like domain-containing protein</fullName>
    </recommendedName>
</protein>
<dbReference type="Gene3D" id="2.170.120.30">
    <property type="match status" value="1"/>
</dbReference>
<accession>A0A2N6SPM3</accession>
<keyword evidence="3" id="KW-1185">Reference proteome</keyword>
<evidence type="ECO:0008006" key="4">
    <source>
        <dbReference type="Google" id="ProtNLM"/>
    </source>
</evidence>
<evidence type="ECO:0000313" key="3">
    <source>
        <dbReference type="Proteomes" id="UP000235682"/>
    </source>
</evidence>
<dbReference type="PANTHER" id="PTHR37804">
    <property type="entry name" value="CDAA REGULATORY PROTEIN CDAR"/>
    <property type="match status" value="1"/>
</dbReference>
<feature type="compositionally biased region" description="Basic and acidic residues" evidence="1">
    <location>
        <begin position="331"/>
        <end position="351"/>
    </location>
</feature>
<feature type="region of interest" description="Disordered" evidence="1">
    <location>
        <begin position="316"/>
        <end position="362"/>
    </location>
</feature>
<dbReference type="InterPro" id="IPR053154">
    <property type="entry name" value="c-di-AMP_regulator"/>
</dbReference>
<evidence type="ECO:0000256" key="1">
    <source>
        <dbReference type="SAM" id="MobiDB-lite"/>
    </source>
</evidence>
<dbReference type="Proteomes" id="UP000235682">
    <property type="component" value="Unassembled WGS sequence"/>
</dbReference>
<dbReference type="OrthoDB" id="2139417at2"/>
<dbReference type="EMBL" id="PNHE01000003">
    <property type="protein sequence ID" value="PMC59023.1"/>
    <property type="molecule type" value="Genomic_DNA"/>
</dbReference>
<feature type="compositionally biased region" description="Low complexity" evidence="1">
    <location>
        <begin position="316"/>
        <end position="330"/>
    </location>
</feature>
<dbReference type="Pfam" id="PF07949">
    <property type="entry name" value="YbbR"/>
    <property type="match status" value="1"/>
</dbReference>
<evidence type="ECO:0000313" key="2">
    <source>
        <dbReference type="EMBL" id="PMC59023.1"/>
    </source>
</evidence>
<dbReference type="STRING" id="84521.SAMN04487994_100736"/>
<name>A0A2N6SPM3_9LACT</name>
<dbReference type="RefSeq" id="WP_102227339.1">
    <property type="nucleotide sequence ID" value="NZ_PNFY01000002.1"/>
</dbReference>
<dbReference type="AlphaFoldDB" id="A0A2N6SPM3"/>
<proteinExistence type="predicted"/>
<reference evidence="2 3" key="1">
    <citation type="submission" date="2017-09" db="EMBL/GenBank/DDBJ databases">
        <title>Bacterial strain isolated from the female urinary microbiota.</title>
        <authorList>
            <person name="Thomas-White K."/>
            <person name="Kumar N."/>
            <person name="Forster S."/>
            <person name="Putonti C."/>
            <person name="Lawley T."/>
            <person name="Wolfe A.J."/>
        </authorList>
    </citation>
    <scope>NUCLEOTIDE SEQUENCE [LARGE SCALE GENOMIC DNA]</scope>
    <source>
        <strain evidence="2 3">UMB0852</strain>
    </source>
</reference>
<dbReference type="PANTHER" id="PTHR37804:SF1">
    <property type="entry name" value="CDAA REGULATORY PROTEIN CDAR"/>
    <property type="match status" value="1"/>
</dbReference>